<evidence type="ECO:0000313" key="3">
    <source>
        <dbReference type="Proteomes" id="UP000808914"/>
    </source>
</evidence>
<dbReference type="InterPro" id="IPR002575">
    <property type="entry name" value="Aminoglycoside_PTrfase"/>
</dbReference>
<proteinExistence type="predicted"/>
<feature type="domain" description="Aminoglycoside phosphotransferase" evidence="1">
    <location>
        <begin position="41"/>
        <end position="212"/>
    </location>
</feature>
<dbReference type="PANTHER" id="PTHR40086:SF1">
    <property type="entry name" value="CELL CYCLE REGULATOR CCRZ"/>
    <property type="match status" value="1"/>
</dbReference>
<dbReference type="SUPFAM" id="SSF56112">
    <property type="entry name" value="Protein kinase-like (PK-like)"/>
    <property type="match status" value="1"/>
</dbReference>
<dbReference type="PANTHER" id="PTHR40086">
    <property type="entry name" value="PHOSPHOTRANSFERASE YTMP-RELATED"/>
    <property type="match status" value="1"/>
</dbReference>
<comment type="caution">
    <text evidence="2">The sequence shown here is derived from an EMBL/GenBank/DDBJ whole genome shotgun (WGS) entry which is preliminary data.</text>
</comment>
<keyword evidence="3" id="KW-1185">Reference proteome</keyword>
<gene>
    <name evidence="2" type="ORF">JOD45_001083</name>
</gene>
<reference evidence="2 3" key="1">
    <citation type="submission" date="2021-01" db="EMBL/GenBank/DDBJ databases">
        <title>Genomic Encyclopedia of Type Strains, Phase IV (KMG-IV): sequencing the most valuable type-strain genomes for metagenomic binning, comparative biology and taxonomic classification.</title>
        <authorList>
            <person name="Goeker M."/>
        </authorList>
    </citation>
    <scope>NUCLEOTIDE SEQUENCE [LARGE SCALE GENOMIC DNA]</scope>
    <source>
        <strain evidence="2 3">DSM 28236</strain>
    </source>
</reference>
<evidence type="ECO:0000313" key="2">
    <source>
        <dbReference type="EMBL" id="MBM7644876.1"/>
    </source>
</evidence>
<dbReference type="InterPro" id="IPR011009">
    <property type="entry name" value="Kinase-like_dom_sf"/>
</dbReference>
<accession>A0ABS2PY53</accession>
<dbReference type="InterPro" id="IPR052077">
    <property type="entry name" value="CcrZ_PhaseVar_Mediator"/>
</dbReference>
<dbReference type="Proteomes" id="UP000808914">
    <property type="component" value="Unassembled WGS sequence"/>
</dbReference>
<dbReference type="Gene3D" id="3.90.1200.10">
    <property type="match status" value="1"/>
</dbReference>
<sequence length="269" mass="31422">MMQFFDNDDWVISSAGGVTGEAYIAQSGNEKIFLKRNSSPFLAVLSAEGIVPKLLRTKRLENGDVVTFQKYLNGRELKASEMKSDKVARLLKKIHTSEPLVFMLSRLGKTPMTTESILKDCQKRYSKRQKNPAVEEALIFLKRSAGAAECPEKVVCHSDINHNNWILSEENQLYLVDWDQAVIADPALDLALLLYWYIDQDEWKDWLENYGQPLTDHLKLRMHWYMLSQTLLFMFWHQDHHQPKEALLYEKDLLKLNQYSWRHFSSYCS</sequence>
<name>A0ABS2PY53_9BACL</name>
<protein>
    <submittedName>
        <fullName evidence="2">Thiamine kinase-like enzyme</fullName>
    </submittedName>
</protein>
<dbReference type="Pfam" id="PF01636">
    <property type="entry name" value="APH"/>
    <property type="match status" value="1"/>
</dbReference>
<organism evidence="2 3">
    <name type="scientific">Scopulibacillus daqui</name>
    <dbReference type="NCBI Taxonomy" id="1469162"/>
    <lineage>
        <taxon>Bacteria</taxon>
        <taxon>Bacillati</taxon>
        <taxon>Bacillota</taxon>
        <taxon>Bacilli</taxon>
        <taxon>Bacillales</taxon>
        <taxon>Sporolactobacillaceae</taxon>
        <taxon>Scopulibacillus</taxon>
    </lineage>
</organism>
<evidence type="ECO:0000259" key="1">
    <source>
        <dbReference type="Pfam" id="PF01636"/>
    </source>
</evidence>
<dbReference type="EMBL" id="JAFBER010000004">
    <property type="protein sequence ID" value="MBM7644876.1"/>
    <property type="molecule type" value="Genomic_DNA"/>
</dbReference>